<dbReference type="Pfam" id="PF05994">
    <property type="entry name" value="FragX_IP"/>
    <property type="match status" value="1"/>
</dbReference>
<evidence type="ECO:0000313" key="2">
    <source>
        <dbReference type="Proteomes" id="UP000179807"/>
    </source>
</evidence>
<reference evidence="1" key="1">
    <citation type="submission" date="2016-10" db="EMBL/GenBank/DDBJ databases">
        <authorList>
            <person name="Benchimol M."/>
            <person name="Almeida L.G."/>
            <person name="Vasconcelos A.T."/>
            <person name="Perreira-Neves A."/>
            <person name="Rosa I.A."/>
            <person name="Tasca T."/>
            <person name="Bogo M.R."/>
            <person name="de Souza W."/>
        </authorList>
    </citation>
    <scope>NUCLEOTIDE SEQUENCE [LARGE SCALE GENOMIC DNA]</scope>
    <source>
        <strain evidence="1">K</strain>
    </source>
</reference>
<dbReference type="Proteomes" id="UP000179807">
    <property type="component" value="Unassembled WGS sequence"/>
</dbReference>
<organism evidence="1 2">
    <name type="scientific">Tritrichomonas foetus</name>
    <dbReference type="NCBI Taxonomy" id="1144522"/>
    <lineage>
        <taxon>Eukaryota</taxon>
        <taxon>Metamonada</taxon>
        <taxon>Parabasalia</taxon>
        <taxon>Tritrichomonadida</taxon>
        <taxon>Tritrichomonadidae</taxon>
        <taxon>Tritrichomonas</taxon>
    </lineage>
</organism>
<sequence>MSSGENGVKLPPQEIIDGWNSLSINPLPESSACAVPKTVFVEYHNEGFYNRSLFEKEHPMLTANSNVSQIKLFADSISRADELITKVYTRRCVSHAIKKFVSETKNVLIQEAKPNYDEIFNLCQSIMLFVKDAVNTIHRLFELTTIWQNGHYSDTLIDVTCQLFYKISTIDEMKLIKSALINDLTIFKNMALGNQYNSPEIAELRTWLPQKNFVDSALIEAEKSRGKNEKQALSQIFVSYITHKLEKQEYLQPEMVYVYVRFLMFLGRYTEQDAKTITFLAHQAAKHQLLPLAFEVSIHVPDYCKSIAGFDKEYKKEMNNAISMQERLRKLKVELETSISEFPGQVAAADHGKLSPEKFYETVINIIRDIASVKNALREQHANKLANPPAATTEDEKKQYMYERSVRRGYSHDELKTLLQLLMLWRSLSDQLRDNSEIIIRIISELIAQHFQEFVKNTCQTIIRKSKSNFEQRIREIIETMASFVGDWQQNEQMFPVTRKKPPPHSIVERKAAPNLAAIEFARVQIQHIMNPNSEFMKGGVKKLFKKEKIANTVNEFLADSTFWTTILQFGQLLSNISDQSDLFFKEVQLDLNKTINFPIRSSLPFVLSEFALHNFMIPELTELIFYPLGIYDDASRIAQQKLQSRFLLDEIRAEADMCIRTLSLMLSDFTYESFYTFTALKTLPSTFPNAQQRAEIKSWPESRAYRLSTLLQQNQFYLDYTQIDLKSLLSAPIESQILDAMVALIRLANNHGIASLVAVNQGFDIIRETHRLLCEQGIELPRFDTLLKACLGDTVANSFVSVFCKSMLGSASKKVSHHYYLRTNPLRLSIIKPRSIPQYAFGKGAIGKALKIAFEPTVNPITVDHFVGLQRLFDDGTMSYFVRQLNNEVDDAVQRLISQYDDLMEASLVQRISDLSISTSAQLVFDRYEGAYSSFADDPIFKKLISEMRTVGNLLAMGNMIDIAISNSRLTRAQILAFLKGHGLDGKEYNQCELLYPQPLAQALKEDTGSIPDGSDVYPLVLTMFLATIKKNIDNNIDLFAERSNTILDFTTLTGFASIWSVLEFVFIYSEAFRNEQMESPLETYGEGVMLTAAAILLITKQERIRLATNIGRRIQRVREVDFSANKDLKLIRFCGVNQYETASLEWAMSVFHPIIKHINNTGGIE</sequence>
<keyword evidence="2" id="KW-1185">Reference proteome</keyword>
<dbReference type="AlphaFoldDB" id="A0A1J4KNC9"/>
<dbReference type="PANTHER" id="PTHR12195">
    <property type="entry name" value="CYTOPLASMIC FMR1-INTERACTING PROTEIN-RELATED"/>
    <property type="match status" value="1"/>
</dbReference>
<evidence type="ECO:0000313" key="1">
    <source>
        <dbReference type="EMBL" id="OHT11206.1"/>
    </source>
</evidence>
<dbReference type="PRINTS" id="PR01698">
    <property type="entry name" value="CYTOFMRPINTP"/>
</dbReference>
<dbReference type="VEuPathDB" id="TrichDB:TRFO_01142"/>
<evidence type="ECO:0008006" key="3">
    <source>
        <dbReference type="Google" id="ProtNLM"/>
    </source>
</evidence>
<dbReference type="InterPro" id="IPR008081">
    <property type="entry name" value="Cytoplasmic_FMR1-int"/>
</dbReference>
<gene>
    <name evidence="1" type="ORF">TRFO_01142</name>
</gene>
<comment type="caution">
    <text evidence="1">The sequence shown here is derived from an EMBL/GenBank/DDBJ whole genome shotgun (WGS) entry which is preliminary data.</text>
</comment>
<dbReference type="RefSeq" id="XP_068364342.1">
    <property type="nucleotide sequence ID" value="XM_068489931.1"/>
</dbReference>
<accession>A0A1J4KNC9</accession>
<protein>
    <recommendedName>
        <fullName evidence="3">CYRIA/CYRIB Rac1 binding domain-containing protein</fullName>
    </recommendedName>
</protein>
<dbReference type="GeneID" id="94824635"/>
<dbReference type="GO" id="GO:0031267">
    <property type="term" value="F:small GTPase binding"/>
    <property type="evidence" value="ECO:0007669"/>
    <property type="project" value="InterPro"/>
</dbReference>
<dbReference type="EMBL" id="MLAK01000593">
    <property type="protein sequence ID" value="OHT11206.1"/>
    <property type="molecule type" value="Genomic_DNA"/>
</dbReference>
<name>A0A1J4KNC9_9EUKA</name>
<proteinExistence type="predicted"/>
<dbReference type="GO" id="GO:0030833">
    <property type="term" value="P:regulation of actin filament polymerization"/>
    <property type="evidence" value="ECO:0007669"/>
    <property type="project" value="InterPro"/>
</dbReference>
<dbReference type="OrthoDB" id="10265867at2759"/>
<dbReference type="PIRSF" id="PIRSF008153">
    <property type="entry name" value="FMR1_interacting"/>
    <property type="match status" value="1"/>
</dbReference>